<dbReference type="SMART" id="SM00304">
    <property type="entry name" value="HAMP"/>
    <property type="match status" value="1"/>
</dbReference>
<protein>
    <recommendedName>
        <fullName evidence="3">histidine kinase</fullName>
        <ecNumber evidence="3">2.7.13.3</ecNumber>
    </recommendedName>
</protein>
<dbReference type="EMBL" id="JACJTU010000012">
    <property type="protein sequence ID" value="MBD2735117.1"/>
    <property type="molecule type" value="Genomic_DNA"/>
</dbReference>
<organism evidence="17 18">
    <name type="scientific">Nostoc paludosum FACHB-159</name>
    <dbReference type="NCBI Taxonomy" id="2692908"/>
    <lineage>
        <taxon>Bacteria</taxon>
        <taxon>Bacillati</taxon>
        <taxon>Cyanobacteriota</taxon>
        <taxon>Cyanophyceae</taxon>
        <taxon>Nostocales</taxon>
        <taxon>Nostocaceae</taxon>
        <taxon>Nostoc</taxon>
    </lineage>
</organism>
<evidence type="ECO:0000313" key="18">
    <source>
        <dbReference type="Proteomes" id="UP000637383"/>
    </source>
</evidence>
<dbReference type="InterPro" id="IPR033479">
    <property type="entry name" value="dCache_1"/>
</dbReference>
<dbReference type="Pfam" id="PF02743">
    <property type="entry name" value="dCache_1"/>
    <property type="match status" value="1"/>
</dbReference>
<evidence type="ECO:0000256" key="10">
    <source>
        <dbReference type="ARBA" id="ARBA00023012"/>
    </source>
</evidence>
<keyword evidence="8" id="KW-0418">Kinase</keyword>
<dbReference type="InterPro" id="IPR003661">
    <property type="entry name" value="HisK_dim/P_dom"/>
</dbReference>
<dbReference type="SUPFAM" id="SSF52172">
    <property type="entry name" value="CheY-like"/>
    <property type="match status" value="1"/>
</dbReference>
<keyword evidence="9 13" id="KW-1133">Transmembrane helix</keyword>
<accession>A0ABR8KAF5</accession>
<dbReference type="PROSITE" id="PS50109">
    <property type="entry name" value="HIS_KIN"/>
    <property type="match status" value="1"/>
</dbReference>
<dbReference type="InterPro" id="IPR005467">
    <property type="entry name" value="His_kinase_dom"/>
</dbReference>
<dbReference type="Gene3D" id="3.30.565.10">
    <property type="entry name" value="Histidine kinase-like ATPase, C-terminal domain"/>
    <property type="match status" value="1"/>
</dbReference>
<evidence type="ECO:0000259" key="15">
    <source>
        <dbReference type="PROSITE" id="PS50110"/>
    </source>
</evidence>
<evidence type="ECO:0000256" key="9">
    <source>
        <dbReference type="ARBA" id="ARBA00022989"/>
    </source>
</evidence>
<evidence type="ECO:0000256" key="4">
    <source>
        <dbReference type="ARBA" id="ARBA00022475"/>
    </source>
</evidence>
<keyword evidence="5 12" id="KW-0597">Phosphoprotein</keyword>
<evidence type="ECO:0000256" key="6">
    <source>
        <dbReference type="ARBA" id="ARBA00022679"/>
    </source>
</evidence>
<dbReference type="SUPFAM" id="SSF55874">
    <property type="entry name" value="ATPase domain of HSP90 chaperone/DNA topoisomerase II/histidine kinase"/>
    <property type="match status" value="1"/>
</dbReference>
<dbReference type="CDD" id="cd00082">
    <property type="entry name" value="HisKA"/>
    <property type="match status" value="1"/>
</dbReference>
<sequence length="919" mass="102587">MKTRSSSRKCWALPLQLVLIVPFVVQVFGAVGLVGYLSFKNGEKAVEDLSKQLMKRTSSQVNHHLDAYLSIPHKVIQINANAIRMGLLDVRDRKTVGKFFWYQMQAYDLTYISLNLPTGEGGGAGRYDGKTVTIDENTIKIPSLPKNSKTYLTDNDGNRTQLLSTATWDTLNEPNYTEPAKAGKPIWTRIYTYYDPAYPPYIAASAGSPVYDASKKLIAVVGVDIHLLKLSEFLRTLDISRSGQLFIVERDGMLVANSCPEQPFTVNKNEIQRLKATESPNPVVQGIAKQLQQIIPNLHTITNTQKLQVNVQGEAYSVNIAPWRDSYGLDWLVVTSIPHNAFMSQINANTQITVLLCFGALIVATASGIFTGRWISHPVMRLKQASQAMASGNLDQTVTEGNIQELNVLAHSFNHMAAQLRESFTALERSNTDLEQRILERTAEFQQAKEAAVAANRSKTEFLANMNHELRTPLNGILGYTQILQRDPATTSKQMKGLGVIHQCALHLLTLINDILDLSKLEVQKMELYPQDFHLANFLNSTVDICRIKSEQKGVEFRYQPAAILPTAVYADDKRLRQVLLNLLSNAVKFTDAGSVTFRVEPVDEPTESELTRRIRFQIKDTGIGIREDKLATIFLPFEQAGKRERNIEGTGLGLAISQQIIEKMGSTIQVQSILGQGSCFWFELDLPLALNCPVNNFSHQKVIGYQGERRKILVIDDRPENRMVVVNMLQPLGFQLTEANNGQAGLDKSMQICPDLIITDVHMSVMDGLEMTQRLRQLPQFANTPIIASPATLSQVDKQASLDAGCNSFFPKPIEFNGLIAELDRLLQLQWLYETVSEPNQAITTSDEEADLVLPPATELVALYTAIQGGLMSNVQHEAHRIKKLAPEYTNFANRVLELCQSFDDEAILSLLEKRCNN</sequence>
<dbReference type="InterPro" id="IPR036097">
    <property type="entry name" value="HisK_dim/P_sf"/>
</dbReference>
<dbReference type="PROSITE" id="PS50110">
    <property type="entry name" value="RESPONSE_REGULATORY"/>
    <property type="match status" value="1"/>
</dbReference>
<keyword evidence="18" id="KW-1185">Reference proteome</keyword>
<dbReference type="Pfam" id="PF00672">
    <property type="entry name" value="HAMP"/>
    <property type="match status" value="1"/>
</dbReference>
<dbReference type="Gene3D" id="3.40.50.2300">
    <property type="match status" value="1"/>
</dbReference>
<dbReference type="InterPro" id="IPR036890">
    <property type="entry name" value="HATPase_C_sf"/>
</dbReference>
<dbReference type="PANTHER" id="PTHR43047">
    <property type="entry name" value="TWO-COMPONENT HISTIDINE PROTEIN KINASE"/>
    <property type="match status" value="1"/>
</dbReference>
<dbReference type="PRINTS" id="PR00344">
    <property type="entry name" value="BCTRLSENSOR"/>
</dbReference>
<keyword evidence="6" id="KW-0808">Transferase</keyword>
<evidence type="ECO:0000256" key="12">
    <source>
        <dbReference type="PROSITE-ProRule" id="PRU00169"/>
    </source>
</evidence>
<dbReference type="Gene3D" id="1.10.287.130">
    <property type="match status" value="1"/>
</dbReference>
<feature type="domain" description="Response regulatory" evidence="15">
    <location>
        <begin position="712"/>
        <end position="828"/>
    </location>
</feature>
<dbReference type="InterPro" id="IPR003594">
    <property type="entry name" value="HATPase_dom"/>
</dbReference>
<dbReference type="Pfam" id="PF02518">
    <property type="entry name" value="HATPase_c"/>
    <property type="match status" value="1"/>
</dbReference>
<dbReference type="SMART" id="SM00448">
    <property type="entry name" value="REC"/>
    <property type="match status" value="1"/>
</dbReference>
<dbReference type="CDD" id="cd06225">
    <property type="entry name" value="HAMP"/>
    <property type="match status" value="1"/>
</dbReference>
<comment type="catalytic activity">
    <reaction evidence="1">
        <text>ATP + protein L-histidine = ADP + protein N-phospho-L-histidine.</text>
        <dbReference type="EC" id="2.7.13.3"/>
    </reaction>
</comment>
<evidence type="ECO:0000256" key="2">
    <source>
        <dbReference type="ARBA" id="ARBA00004651"/>
    </source>
</evidence>
<comment type="subcellular location">
    <subcellularLocation>
        <location evidence="2">Cell membrane</location>
        <topology evidence="2">Multi-pass membrane protein</topology>
    </subcellularLocation>
</comment>
<evidence type="ECO:0000256" key="3">
    <source>
        <dbReference type="ARBA" id="ARBA00012438"/>
    </source>
</evidence>
<comment type="caution">
    <text evidence="17">The sequence shown here is derived from an EMBL/GenBank/DDBJ whole genome shotgun (WGS) entry which is preliminary data.</text>
</comment>
<evidence type="ECO:0000256" key="8">
    <source>
        <dbReference type="ARBA" id="ARBA00022777"/>
    </source>
</evidence>
<evidence type="ECO:0000256" key="13">
    <source>
        <dbReference type="SAM" id="Phobius"/>
    </source>
</evidence>
<evidence type="ECO:0000259" key="16">
    <source>
        <dbReference type="PROSITE" id="PS50885"/>
    </source>
</evidence>
<evidence type="ECO:0000256" key="1">
    <source>
        <dbReference type="ARBA" id="ARBA00000085"/>
    </source>
</evidence>
<dbReference type="Gene3D" id="3.30.450.20">
    <property type="entry name" value="PAS domain"/>
    <property type="match status" value="2"/>
</dbReference>
<keyword evidence="7 13" id="KW-0812">Transmembrane</keyword>
<dbReference type="SUPFAM" id="SSF47384">
    <property type="entry name" value="Homodimeric domain of signal transducing histidine kinase"/>
    <property type="match status" value="1"/>
</dbReference>
<dbReference type="Proteomes" id="UP000637383">
    <property type="component" value="Unassembled WGS sequence"/>
</dbReference>
<dbReference type="RefSeq" id="WP_190955792.1">
    <property type="nucleotide sequence ID" value="NZ_JACJTU010000012.1"/>
</dbReference>
<dbReference type="EC" id="2.7.13.3" evidence="3"/>
<keyword evidence="4" id="KW-1003">Cell membrane</keyword>
<dbReference type="Pfam" id="PF00072">
    <property type="entry name" value="Response_reg"/>
    <property type="match status" value="1"/>
</dbReference>
<dbReference type="Pfam" id="PF00512">
    <property type="entry name" value="HisKA"/>
    <property type="match status" value="1"/>
</dbReference>
<reference evidence="17 18" key="1">
    <citation type="journal article" date="2020" name="ISME J.">
        <title>Comparative genomics reveals insights into cyanobacterial evolution and habitat adaptation.</title>
        <authorList>
            <person name="Chen M.Y."/>
            <person name="Teng W.K."/>
            <person name="Zhao L."/>
            <person name="Hu C.X."/>
            <person name="Zhou Y.K."/>
            <person name="Han B.P."/>
            <person name="Song L.R."/>
            <person name="Shu W.S."/>
        </authorList>
    </citation>
    <scope>NUCLEOTIDE SEQUENCE [LARGE SCALE GENOMIC DNA]</scope>
    <source>
        <strain evidence="17 18">FACHB-159</strain>
    </source>
</reference>
<gene>
    <name evidence="17" type="ORF">H6H03_14660</name>
</gene>
<evidence type="ECO:0000256" key="5">
    <source>
        <dbReference type="ARBA" id="ARBA00022553"/>
    </source>
</evidence>
<dbReference type="PROSITE" id="PS50885">
    <property type="entry name" value="HAMP"/>
    <property type="match status" value="1"/>
</dbReference>
<dbReference type="InterPro" id="IPR004358">
    <property type="entry name" value="Sig_transdc_His_kin-like_C"/>
</dbReference>
<dbReference type="SMART" id="SM00388">
    <property type="entry name" value="HisKA"/>
    <property type="match status" value="1"/>
</dbReference>
<dbReference type="SMART" id="SM00387">
    <property type="entry name" value="HATPase_c"/>
    <property type="match status" value="1"/>
</dbReference>
<dbReference type="SUPFAM" id="SSF158472">
    <property type="entry name" value="HAMP domain-like"/>
    <property type="match status" value="1"/>
</dbReference>
<keyword evidence="10" id="KW-0902">Two-component regulatory system</keyword>
<evidence type="ECO:0000256" key="7">
    <source>
        <dbReference type="ARBA" id="ARBA00022692"/>
    </source>
</evidence>
<dbReference type="InterPro" id="IPR001789">
    <property type="entry name" value="Sig_transdc_resp-reg_receiver"/>
</dbReference>
<proteinExistence type="predicted"/>
<evidence type="ECO:0000256" key="11">
    <source>
        <dbReference type="ARBA" id="ARBA00023136"/>
    </source>
</evidence>
<feature type="transmembrane region" description="Helical" evidence="13">
    <location>
        <begin position="352"/>
        <end position="375"/>
    </location>
</feature>
<dbReference type="Gene3D" id="6.10.340.10">
    <property type="match status" value="1"/>
</dbReference>
<evidence type="ECO:0000259" key="14">
    <source>
        <dbReference type="PROSITE" id="PS50109"/>
    </source>
</evidence>
<keyword evidence="11 13" id="KW-0472">Membrane</keyword>
<evidence type="ECO:0000313" key="17">
    <source>
        <dbReference type="EMBL" id="MBD2735117.1"/>
    </source>
</evidence>
<dbReference type="PANTHER" id="PTHR43047:SF64">
    <property type="entry name" value="HISTIDINE KINASE CONTAINING CHEY-HOMOLOGOUS RECEIVER DOMAIN AND PAS DOMAIN-RELATED"/>
    <property type="match status" value="1"/>
</dbReference>
<dbReference type="InterPro" id="IPR011006">
    <property type="entry name" value="CheY-like_superfamily"/>
</dbReference>
<dbReference type="InterPro" id="IPR003660">
    <property type="entry name" value="HAMP_dom"/>
</dbReference>
<dbReference type="CDD" id="cd17546">
    <property type="entry name" value="REC_hyHK_CKI1_RcsC-like"/>
    <property type="match status" value="1"/>
</dbReference>
<feature type="domain" description="HAMP" evidence="16">
    <location>
        <begin position="373"/>
        <end position="425"/>
    </location>
</feature>
<name>A0ABR8KAF5_9NOSO</name>
<feature type="domain" description="Histidine kinase" evidence="14">
    <location>
        <begin position="465"/>
        <end position="689"/>
    </location>
</feature>
<feature type="modified residue" description="4-aspartylphosphate" evidence="12">
    <location>
        <position position="761"/>
    </location>
</feature>
<dbReference type="CDD" id="cd16922">
    <property type="entry name" value="HATPase_EvgS-ArcB-TorS-like"/>
    <property type="match status" value="1"/>
</dbReference>